<dbReference type="SUPFAM" id="SSF50494">
    <property type="entry name" value="Trypsin-like serine proteases"/>
    <property type="match status" value="1"/>
</dbReference>
<dbReference type="OrthoDB" id="7275547at2"/>
<dbReference type="InterPro" id="IPR009003">
    <property type="entry name" value="Peptidase_S1_PA"/>
</dbReference>
<gene>
    <name evidence="1" type="ORF">E4K66_20610</name>
</gene>
<evidence type="ECO:0000313" key="1">
    <source>
        <dbReference type="EMBL" id="TFV37106.1"/>
    </source>
</evidence>
<dbReference type="Proteomes" id="UP000298225">
    <property type="component" value="Unassembled WGS sequence"/>
</dbReference>
<dbReference type="RefSeq" id="WP_135170092.1">
    <property type="nucleotide sequence ID" value="NZ_SPQU01000009.1"/>
</dbReference>
<reference evidence="1 2" key="1">
    <citation type="submission" date="2019-03" db="EMBL/GenBank/DDBJ databases">
        <title>Bradyrhizobium strains diversity isolated from Chamaecrista fasciculata.</title>
        <authorList>
            <person name="Urquiaga M.C.O."/>
            <person name="Hungria M."/>
            <person name="Delamuta J.R.M."/>
        </authorList>
    </citation>
    <scope>NUCLEOTIDE SEQUENCE [LARGE SCALE GENOMIC DNA]</scope>
    <source>
        <strain evidence="1 2">CNPSo 3424</strain>
    </source>
</reference>
<name>A0A4Y9L2S1_9BRAD</name>
<evidence type="ECO:0000313" key="2">
    <source>
        <dbReference type="Proteomes" id="UP000298225"/>
    </source>
</evidence>
<protein>
    <recommendedName>
        <fullName evidence="3">Serine protease</fullName>
    </recommendedName>
</protein>
<evidence type="ECO:0008006" key="3">
    <source>
        <dbReference type="Google" id="ProtNLM"/>
    </source>
</evidence>
<comment type="caution">
    <text evidence="1">The sequence shown here is derived from an EMBL/GenBank/DDBJ whole genome shotgun (WGS) entry which is preliminary data.</text>
</comment>
<sequence>MSGQTTKKYPEAGMKAAATVSAYMLKVARPLFWHIGVPNDGPLRGASTFIMQFEARHIAVTADHVIGQYIDALAADNRTICQIGECQVWPEKTLIARSSKLDIATLEVDPAKLPEMGAVPFDCRKDWPPPEVNDDDSLTLAGYLDTRRNKIRRGYYEHEAWGAHGIADAVSPREIVTVYDPGNTFAADDNVPLPPLGFNMSGCSGGPVVVHKSVKGLMRWFPAGFIYKGPDGKAEGEFATFDRIHIRKLHFIQPDGTVADPESGWLPA</sequence>
<proteinExistence type="predicted"/>
<dbReference type="AlphaFoldDB" id="A0A4Y9L2S1"/>
<organism evidence="1 2">
    <name type="scientific">Bradyrhizobium frederickii</name>
    <dbReference type="NCBI Taxonomy" id="2560054"/>
    <lineage>
        <taxon>Bacteria</taxon>
        <taxon>Pseudomonadati</taxon>
        <taxon>Pseudomonadota</taxon>
        <taxon>Alphaproteobacteria</taxon>
        <taxon>Hyphomicrobiales</taxon>
        <taxon>Nitrobacteraceae</taxon>
        <taxon>Bradyrhizobium</taxon>
    </lineage>
</organism>
<keyword evidence="2" id="KW-1185">Reference proteome</keyword>
<dbReference type="EMBL" id="SPQU01000009">
    <property type="protein sequence ID" value="TFV37106.1"/>
    <property type="molecule type" value="Genomic_DNA"/>
</dbReference>
<accession>A0A4Y9L2S1</accession>